<dbReference type="AlphaFoldDB" id="A0A1L9URU2"/>
<protein>
    <submittedName>
        <fullName evidence="2">Uncharacterized protein</fullName>
    </submittedName>
</protein>
<feature type="compositionally biased region" description="Polar residues" evidence="1">
    <location>
        <begin position="40"/>
        <end position="51"/>
    </location>
</feature>
<accession>A0A1L9URU2</accession>
<dbReference type="RefSeq" id="XP_067481655.1">
    <property type="nucleotide sequence ID" value="XM_067620572.1"/>
</dbReference>
<evidence type="ECO:0000313" key="3">
    <source>
        <dbReference type="Proteomes" id="UP000184499"/>
    </source>
</evidence>
<evidence type="ECO:0000256" key="1">
    <source>
        <dbReference type="SAM" id="MobiDB-lite"/>
    </source>
</evidence>
<name>A0A1L9URU2_ASPBC</name>
<dbReference type="VEuPathDB" id="FungiDB:ASPBRDRAFT_193127"/>
<dbReference type="EMBL" id="KV878681">
    <property type="protein sequence ID" value="OJJ74407.1"/>
    <property type="molecule type" value="Genomic_DNA"/>
</dbReference>
<dbReference type="GeneID" id="93573060"/>
<reference evidence="3" key="1">
    <citation type="journal article" date="2017" name="Genome Biol.">
        <title>Comparative genomics reveals high biological diversity and specific adaptations in the industrially and medically important fungal genus Aspergillus.</title>
        <authorList>
            <person name="de Vries R.P."/>
            <person name="Riley R."/>
            <person name="Wiebenga A."/>
            <person name="Aguilar-Osorio G."/>
            <person name="Amillis S."/>
            <person name="Uchima C.A."/>
            <person name="Anderluh G."/>
            <person name="Asadollahi M."/>
            <person name="Askin M."/>
            <person name="Barry K."/>
            <person name="Battaglia E."/>
            <person name="Bayram O."/>
            <person name="Benocci T."/>
            <person name="Braus-Stromeyer S.A."/>
            <person name="Caldana C."/>
            <person name="Canovas D."/>
            <person name="Cerqueira G.C."/>
            <person name="Chen F."/>
            <person name="Chen W."/>
            <person name="Choi C."/>
            <person name="Clum A."/>
            <person name="Dos Santos R.A."/>
            <person name="Damasio A.R."/>
            <person name="Diallinas G."/>
            <person name="Emri T."/>
            <person name="Fekete E."/>
            <person name="Flipphi M."/>
            <person name="Freyberg S."/>
            <person name="Gallo A."/>
            <person name="Gournas C."/>
            <person name="Habgood R."/>
            <person name="Hainaut M."/>
            <person name="Harispe M.L."/>
            <person name="Henrissat B."/>
            <person name="Hilden K.S."/>
            <person name="Hope R."/>
            <person name="Hossain A."/>
            <person name="Karabika E."/>
            <person name="Karaffa L."/>
            <person name="Karanyi Z."/>
            <person name="Krasevec N."/>
            <person name="Kuo A."/>
            <person name="Kusch H."/>
            <person name="LaButti K."/>
            <person name="Lagendijk E.L."/>
            <person name="Lapidus A."/>
            <person name="Levasseur A."/>
            <person name="Lindquist E."/>
            <person name="Lipzen A."/>
            <person name="Logrieco A.F."/>
            <person name="MacCabe A."/>
            <person name="Maekelae M.R."/>
            <person name="Malavazi I."/>
            <person name="Melin P."/>
            <person name="Meyer V."/>
            <person name="Mielnichuk N."/>
            <person name="Miskei M."/>
            <person name="Molnar A.P."/>
            <person name="Mule G."/>
            <person name="Ngan C.Y."/>
            <person name="Orejas M."/>
            <person name="Orosz E."/>
            <person name="Ouedraogo J.P."/>
            <person name="Overkamp K.M."/>
            <person name="Park H.-S."/>
            <person name="Perrone G."/>
            <person name="Piumi F."/>
            <person name="Punt P.J."/>
            <person name="Ram A.F."/>
            <person name="Ramon A."/>
            <person name="Rauscher S."/>
            <person name="Record E."/>
            <person name="Riano-Pachon D.M."/>
            <person name="Robert V."/>
            <person name="Roehrig J."/>
            <person name="Ruller R."/>
            <person name="Salamov A."/>
            <person name="Salih N.S."/>
            <person name="Samson R.A."/>
            <person name="Sandor E."/>
            <person name="Sanguinetti M."/>
            <person name="Schuetze T."/>
            <person name="Sepcic K."/>
            <person name="Shelest E."/>
            <person name="Sherlock G."/>
            <person name="Sophianopoulou V."/>
            <person name="Squina F.M."/>
            <person name="Sun H."/>
            <person name="Susca A."/>
            <person name="Todd R.B."/>
            <person name="Tsang A."/>
            <person name="Unkles S.E."/>
            <person name="van de Wiele N."/>
            <person name="van Rossen-Uffink D."/>
            <person name="Oliveira J.V."/>
            <person name="Vesth T.C."/>
            <person name="Visser J."/>
            <person name="Yu J.-H."/>
            <person name="Zhou M."/>
            <person name="Andersen M.R."/>
            <person name="Archer D.B."/>
            <person name="Baker S.E."/>
            <person name="Benoit I."/>
            <person name="Brakhage A.A."/>
            <person name="Braus G.H."/>
            <person name="Fischer R."/>
            <person name="Frisvad J.C."/>
            <person name="Goldman G.H."/>
            <person name="Houbraken J."/>
            <person name="Oakley B."/>
            <person name="Pocsi I."/>
            <person name="Scazzocchio C."/>
            <person name="Seiboth B."/>
            <person name="vanKuyk P.A."/>
            <person name="Wortman J."/>
            <person name="Dyer P.S."/>
            <person name="Grigoriev I.V."/>
        </authorList>
    </citation>
    <scope>NUCLEOTIDE SEQUENCE [LARGE SCALE GENOMIC DNA]</scope>
    <source>
        <strain evidence="3">CBS 101740 / IMI 381727 / IBT 21946</strain>
    </source>
</reference>
<gene>
    <name evidence="2" type="ORF">ASPBRDRAFT_193127</name>
</gene>
<proteinExistence type="predicted"/>
<dbReference type="Proteomes" id="UP000184499">
    <property type="component" value="Unassembled WGS sequence"/>
</dbReference>
<sequence length="89" mass="9877">MAPTLEPFKSEKYIPETKNDGRKTNNEKSAQNVQEEKKYFSTSASGTGSHQQDAKGPLTAPPEYSDPDMPGRPIPVFKMIANVEHILND</sequence>
<organism evidence="2 3">
    <name type="scientific">Aspergillus brasiliensis (strain CBS 101740 / IMI 381727 / IBT 21946)</name>
    <dbReference type="NCBI Taxonomy" id="767769"/>
    <lineage>
        <taxon>Eukaryota</taxon>
        <taxon>Fungi</taxon>
        <taxon>Dikarya</taxon>
        <taxon>Ascomycota</taxon>
        <taxon>Pezizomycotina</taxon>
        <taxon>Eurotiomycetes</taxon>
        <taxon>Eurotiomycetidae</taxon>
        <taxon>Eurotiales</taxon>
        <taxon>Aspergillaceae</taxon>
        <taxon>Aspergillus</taxon>
        <taxon>Aspergillus subgen. Circumdati</taxon>
    </lineage>
</organism>
<evidence type="ECO:0000313" key="2">
    <source>
        <dbReference type="EMBL" id="OJJ74407.1"/>
    </source>
</evidence>
<keyword evidence="3" id="KW-1185">Reference proteome</keyword>
<feature type="compositionally biased region" description="Basic and acidic residues" evidence="1">
    <location>
        <begin position="8"/>
        <end position="26"/>
    </location>
</feature>
<feature type="region of interest" description="Disordered" evidence="1">
    <location>
        <begin position="1"/>
        <end position="72"/>
    </location>
</feature>